<dbReference type="InterPro" id="IPR004675">
    <property type="entry name" value="AhpD_core"/>
</dbReference>
<dbReference type="Gene3D" id="1.20.1290.10">
    <property type="entry name" value="AhpD-like"/>
    <property type="match status" value="1"/>
</dbReference>
<dbReference type="InterPro" id="IPR029032">
    <property type="entry name" value="AhpD-like"/>
</dbReference>
<dbReference type="RefSeq" id="WP_269580394.1">
    <property type="nucleotide sequence ID" value="NZ_CP114589.1"/>
</dbReference>
<dbReference type="GO" id="GO:0051920">
    <property type="term" value="F:peroxiredoxin activity"/>
    <property type="evidence" value="ECO:0007669"/>
    <property type="project" value="InterPro"/>
</dbReference>
<proteinExistence type="predicted"/>
<dbReference type="EMBL" id="CP114589">
    <property type="protein sequence ID" value="WBA10378.1"/>
    <property type="molecule type" value="Genomic_DNA"/>
</dbReference>
<dbReference type="SUPFAM" id="SSF69118">
    <property type="entry name" value="AhpD-like"/>
    <property type="match status" value="1"/>
</dbReference>
<dbReference type="NCBIfam" id="TIGR00778">
    <property type="entry name" value="ahpD_dom"/>
    <property type="match status" value="1"/>
</dbReference>
<protein>
    <submittedName>
        <fullName evidence="2">Carboxymuconolactone decarboxylase family protein</fullName>
    </submittedName>
</protein>
<accession>A0AA47KP20</accession>
<sequence length="115" mass="12078">MTKKNYQEINQQQLALNKQFKAHSSDTLSAFGQLHRAAMAEGDLDVKTKELIALGIGIAARCDGCIGAHVAAALKHGATKQECVEAINVAVLMGGGPSLIYGSQALEAVEQLSEA</sequence>
<gene>
    <name evidence="2" type="ORF">N8M53_13555</name>
</gene>
<dbReference type="AlphaFoldDB" id="A0AA47KP20"/>
<dbReference type="Proteomes" id="UP001164748">
    <property type="component" value="Plasmid unnamed"/>
</dbReference>
<dbReference type="Pfam" id="PF02627">
    <property type="entry name" value="CMD"/>
    <property type="match status" value="1"/>
</dbReference>
<name>A0AA47KP20_9GAMM</name>
<evidence type="ECO:0000259" key="1">
    <source>
        <dbReference type="Pfam" id="PF02627"/>
    </source>
</evidence>
<geneLocation type="plasmid" evidence="2 3">
    <name>unnamed</name>
</geneLocation>
<organism evidence="2 3">
    <name type="scientific">Salinivibrio kushneri</name>
    <dbReference type="NCBI Taxonomy" id="1908198"/>
    <lineage>
        <taxon>Bacteria</taxon>
        <taxon>Pseudomonadati</taxon>
        <taxon>Pseudomonadota</taxon>
        <taxon>Gammaproteobacteria</taxon>
        <taxon>Vibrionales</taxon>
        <taxon>Vibrionaceae</taxon>
        <taxon>Salinivibrio</taxon>
    </lineage>
</organism>
<evidence type="ECO:0000313" key="3">
    <source>
        <dbReference type="Proteomes" id="UP001164748"/>
    </source>
</evidence>
<feature type="domain" description="Carboxymuconolactone decarboxylase-like" evidence="1">
    <location>
        <begin position="26"/>
        <end position="107"/>
    </location>
</feature>
<reference evidence="2" key="1">
    <citation type="submission" date="2022-09" db="EMBL/GenBank/DDBJ databases">
        <authorList>
            <person name="Li Z.-J."/>
        </authorList>
    </citation>
    <scope>NUCLEOTIDE SEQUENCE</scope>
    <source>
        <strain evidence="2">TGB11</strain>
        <plasmid evidence="2">unnamed</plasmid>
    </source>
</reference>
<evidence type="ECO:0000313" key="2">
    <source>
        <dbReference type="EMBL" id="WBA10378.1"/>
    </source>
</evidence>
<keyword evidence="2" id="KW-0614">Plasmid</keyword>
<dbReference type="PANTHER" id="PTHR33930">
    <property type="entry name" value="ALKYL HYDROPEROXIDE REDUCTASE AHPD"/>
    <property type="match status" value="1"/>
</dbReference>
<dbReference type="InterPro" id="IPR003779">
    <property type="entry name" value="CMD-like"/>
</dbReference>
<dbReference type="PANTHER" id="PTHR33930:SF2">
    <property type="entry name" value="BLR3452 PROTEIN"/>
    <property type="match status" value="1"/>
</dbReference>